<dbReference type="PIRSF" id="PIRSF016789">
    <property type="entry name" value="DUF454"/>
    <property type="match status" value="1"/>
</dbReference>
<sequence length="121" mass="14430">MLRYLYIFLGFLSLGLGILGIFLPVLPTTPFLLCTLFFFGKSSHKLESWFKQTPIYHKYLKTFHEQRALTKKTKLYILFISTLMMAFPLYTIPNIFGKIAILLLLLIQYWFFFFWIKTLPE</sequence>
<dbReference type="Proteomes" id="UP001589767">
    <property type="component" value="Unassembled WGS sequence"/>
</dbReference>
<accession>A0ABV6H2T2</accession>
<dbReference type="Pfam" id="PF04304">
    <property type="entry name" value="DUF454"/>
    <property type="match status" value="1"/>
</dbReference>
<dbReference type="InterPro" id="IPR007401">
    <property type="entry name" value="DUF454"/>
</dbReference>
<dbReference type="PANTHER" id="PTHR35813:SF1">
    <property type="entry name" value="INNER MEMBRANE PROTEIN YBAN"/>
    <property type="match status" value="1"/>
</dbReference>
<feature type="transmembrane region" description="Helical" evidence="2">
    <location>
        <begin position="99"/>
        <end position="116"/>
    </location>
</feature>
<evidence type="ECO:0000313" key="3">
    <source>
        <dbReference type="EMBL" id="MFC0309342.1"/>
    </source>
</evidence>
<protein>
    <recommendedName>
        <fullName evidence="1">Inner membrane protein</fullName>
    </recommendedName>
</protein>
<keyword evidence="1" id="KW-1003">Cell membrane</keyword>
<organism evidence="3 4">
    <name type="scientific">Gallibacterium trehalosifermentans</name>
    <dbReference type="NCBI Taxonomy" id="516935"/>
    <lineage>
        <taxon>Bacteria</taxon>
        <taxon>Pseudomonadati</taxon>
        <taxon>Pseudomonadota</taxon>
        <taxon>Gammaproteobacteria</taxon>
        <taxon>Pasteurellales</taxon>
        <taxon>Pasteurellaceae</taxon>
        <taxon>Gallibacterium</taxon>
    </lineage>
</organism>
<proteinExistence type="predicted"/>
<evidence type="ECO:0000256" key="2">
    <source>
        <dbReference type="SAM" id="Phobius"/>
    </source>
</evidence>
<dbReference type="PANTHER" id="PTHR35813">
    <property type="entry name" value="INNER MEMBRANE PROTEIN YBAN"/>
    <property type="match status" value="1"/>
</dbReference>
<gene>
    <name evidence="3" type="ORF">ACFFHK_06420</name>
</gene>
<feature type="transmembrane region" description="Helical" evidence="2">
    <location>
        <begin position="75"/>
        <end position="93"/>
    </location>
</feature>
<name>A0ABV6H2T2_9PAST</name>
<dbReference type="EMBL" id="JBHLWB010000006">
    <property type="protein sequence ID" value="MFC0309342.1"/>
    <property type="molecule type" value="Genomic_DNA"/>
</dbReference>
<keyword evidence="2" id="KW-1133">Transmembrane helix</keyword>
<keyword evidence="1" id="KW-0997">Cell inner membrane</keyword>
<dbReference type="RefSeq" id="WP_382370702.1">
    <property type="nucleotide sequence ID" value="NZ_JBHLWB010000006.1"/>
</dbReference>
<evidence type="ECO:0000313" key="4">
    <source>
        <dbReference type="Proteomes" id="UP001589767"/>
    </source>
</evidence>
<comment type="caution">
    <text evidence="3">The sequence shown here is derived from an EMBL/GenBank/DDBJ whole genome shotgun (WGS) entry which is preliminary data.</text>
</comment>
<keyword evidence="1 2" id="KW-0472">Membrane</keyword>
<feature type="transmembrane region" description="Helical" evidence="2">
    <location>
        <begin position="6"/>
        <end position="39"/>
    </location>
</feature>
<keyword evidence="2" id="KW-0812">Transmembrane</keyword>
<comment type="subcellular location">
    <subcellularLocation>
        <location evidence="1">Cell inner membrane</location>
        <topology evidence="1">Multi-pass membrane protein</topology>
    </subcellularLocation>
</comment>
<keyword evidence="4" id="KW-1185">Reference proteome</keyword>
<evidence type="ECO:0000256" key="1">
    <source>
        <dbReference type="PIRNR" id="PIRNR016789"/>
    </source>
</evidence>
<reference evidence="3 4" key="1">
    <citation type="submission" date="2024-09" db="EMBL/GenBank/DDBJ databases">
        <authorList>
            <person name="Sun Q."/>
            <person name="Mori K."/>
        </authorList>
    </citation>
    <scope>NUCLEOTIDE SEQUENCE [LARGE SCALE GENOMIC DNA]</scope>
    <source>
        <strain evidence="3 4">CCM 7539</strain>
    </source>
</reference>